<dbReference type="EMBL" id="VJMI01021109">
    <property type="protein sequence ID" value="KAF0702542.1"/>
    <property type="molecule type" value="Genomic_DNA"/>
</dbReference>
<sequence>MSPKSMAKSSRGKGWTDPEVQMMLDAVEVHVPWGPAHWENVAETYNSTIPTNQGWPARDVDSIRRKFKALRSVRKPTGDPLCPPSVSRAKRLQQAIEAAMGVFDLQARVPNGHDDEDTASCSDGANDTPDVAVDSPVATDAVATQRTDLTPAQLIALGQTRGSEPAISQTAARRRKIDDMLSTLAENQVEKRQRMESGVNGTTLMEFIMRMEERDAAFRAQQLEAQERREKFDQCMLAVFAKLLEK</sequence>
<dbReference type="PANTHER" id="PTHR34409">
    <property type="entry name" value="SET DOMAIN-CONTAINING PROTEIN"/>
    <property type="match status" value="1"/>
</dbReference>
<dbReference type="Pfam" id="PF20681">
    <property type="entry name" value="DUF6818"/>
    <property type="match status" value="1"/>
</dbReference>
<protein>
    <recommendedName>
        <fullName evidence="2">DUF6818 domain-containing protein</fullName>
    </recommendedName>
</protein>
<evidence type="ECO:0000313" key="3">
    <source>
        <dbReference type="EMBL" id="KAF0702542.1"/>
    </source>
</evidence>
<dbReference type="AlphaFoldDB" id="A0A6A4YY96"/>
<feature type="region of interest" description="Disordered" evidence="1">
    <location>
        <begin position="111"/>
        <end position="131"/>
    </location>
</feature>
<evidence type="ECO:0000259" key="2">
    <source>
        <dbReference type="Pfam" id="PF20681"/>
    </source>
</evidence>
<gene>
    <name evidence="3" type="ORF">AaE_015859</name>
</gene>
<dbReference type="PANTHER" id="PTHR34409:SF1">
    <property type="entry name" value="MYB-LIKE DOMAIN-CONTAINING PROTEIN"/>
    <property type="match status" value="1"/>
</dbReference>
<evidence type="ECO:0000256" key="1">
    <source>
        <dbReference type="SAM" id="MobiDB-lite"/>
    </source>
</evidence>
<organism evidence="3 4">
    <name type="scientific">Aphanomyces astaci</name>
    <name type="common">Crayfish plague agent</name>
    <dbReference type="NCBI Taxonomy" id="112090"/>
    <lineage>
        <taxon>Eukaryota</taxon>
        <taxon>Sar</taxon>
        <taxon>Stramenopiles</taxon>
        <taxon>Oomycota</taxon>
        <taxon>Saprolegniomycetes</taxon>
        <taxon>Saprolegniales</taxon>
        <taxon>Verrucalvaceae</taxon>
        <taxon>Aphanomyces</taxon>
    </lineage>
</organism>
<accession>A0A6A4YY96</accession>
<reference evidence="3 4" key="1">
    <citation type="submission" date="2019-06" db="EMBL/GenBank/DDBJ databases">
        <title>Genomics analysis of Aphanomyces spp. identifies a new class of oomycete effector associated with host adaptation.</title>
        <authorList>
            <person name="Gaulin E."/>
        </authorList>
    </citation>
    <scope>NUCLEOTIDE SEQUENCE [LARGE SCALE GENOMIC DNA]</scope>
    <source>
        <strain evidence="3 4">E</strain>
    </source>
</reference>
<name>A0A6A4YY96_APHAT</name>
<feature type="domain" description="DUF6818" evidence="2">
    <location>
        <begin position="32"/>
        <end position="107"/>
    </location>
</feature>
<proteinExistence type="predicted"/>
<evidence type="ECO:0000313" key="4">
    <source>
        <dbReference type="Proteomes" id="UP000469452"/>
    </source>
</evidence>
<dbReference type="InterPro" id="IPR049203">
    <property type="entry name" value="DUF6818"/>
</dbReference>
<dbReference type="VEuPathDB" id="FungiDB:H257_12086"/>
<comment type="caution">
    <text evidence="3">The sequence shown here is derived from an EMBL/GenBank/DDBJ whole genome shotgun (WGS) entry which is preliminary data.</text>
</comment>
<dbReference type="Proteomes" id="UP000469452">
    <property type="component" value="Unassembled WGS sequence"/>
</dbReference>